<accession>A0A5B0DZU8</accession>
<dbReference type="EMBL" id="VTWH01000002">
    <property type="protein sequence ID" value="KAA0971070.1"/>
    <property type="molecule type" value="Genomic_DNA"/>
</dbReference>
<sequence>MTPDQRARATVLNDRNAMLGSRRIVNEKAGELVGKWVAPARLLEDPDYERWHERLSPLPRIVAEGDDLFEPPASEQID</sequence>
<name>A0A5B0DZU8_9HYPH</name>
<dbReference type="AlphaFoldDB" id="A0A5B0DZU8"/>
<proteinExistence type="predicted"/>
<keyword evidence="2" id="KW-1185">Reference proteome</keyword>
<organism evidence="1 2">
    <name type="scientific">Aureimonas fodinaquatilis</name>
    <dbReference type="NCBI Taxonomy" id="2565783"/>
    <lineage>
        <taxon>Bacteria</taxon>
        <taxon>Pseudomonadati</taxon>
        <taxon>Pseudomonadota</taxon>
        <taxon>Alphaproteobacteria</taxon>
        <taxon>Hyphomicrobiales</taxon>
        <taxon>Aurantimonadaceae</taxon>
        <taxon>Aureimonas</taxon>
    </lineage>
</organism>
<evidence type="ECO:0000313" key="1">
    <source>
        <dbReference type="EMBL" id="KAA0971070.1"/>
    </source>
</evidence>
<comment type="caution">
    <text evidence="1">The sequence shown here is derived from an EMBL/GenBank/DDBJ whole genome shotgun (WGS) entry which is preliminary data.</text>
</comment>
<evidence type="ECO:0000313" key="2">
    <source>
        <dbReference type="Proteomes" id="UP000324738"/>
    </source>
</evidence>
<gene>
    <name evidence="1" type="ORF">FPY71_11535</name>
</gene>
<protein>
    <submittedName>
        <fullName evidence="1">Uncharacterized protein</fullName>
    </submittedName>
</protein>
<reference evidence="1 2" key="1">
    <citation type="submission" date="2019-08" db="EMBL/GenBank/DDBJ databases">
        <title>Aureimonas fodiniaquatilis sp. nov., isolated from a coal mine wastewater.</title>
        <authorList>
            <person name="Kim W."/>
        </authorList>
    </citation>
    <scope>NUCLEOTIDE SEQUENCE [LARGE SCALE GENOMIC DNA]</scope>
    <source>
        <strain evidence="1 2">CAU 1482</strain>
    </source>
</reference>
<dbReference type="Proteomes" id="UP000324738">
    <property type="component" value="Unassembled WGS sequence"/>
</dbReference>